<dbReference type="Gene3D" id="3.40.30.10">
    <property type="entry name" value="Glutaredoxin"/>
    <property type="match status" value="1"/>
</dbReference>
<dbReference type="InterPro" id="IPR036249">
    <property type="entry name" value="Thioredoxin-like_sf"/>
</dbReference>
<dbReference type="SFLD" id="SFLDG00358">
    <property type="entry name" value="Main_(cytGST)"/>
    <property type="match status" value="1"/>
</dbReference>
<comment type="function">
    <text evidence="5">May be involved in the conjugation of reduced glutathione to a wide number of exogenous and endogenous hydrophobic electrophiles and have a detoxification role against certain herbicides.</text>
</comment>
<keyword evidence="9" id="KW-1185">Reference proteome</keyword>
<dbReference type="SUPFAM" id="SSF47616">
    <property type="entry name" value="GST C-terminal domain-like"/>
    <property type="match status" value="1"/>
</dbReference>
<protein>
    <recommendedName>
        <fullName evidence="2">glutathione transferase</fullName>
        <ecNumber evidence="2">2.5.1.18</ecNumber>
    </recommendedName>
</protein>
<dbReference type="InterPro" id="IPR010987">
    <property type="entry name" value="Glutathione-S-Trfase_C-like"/>
</dbReference>
<reference evidence="8 9" key="1">
    <citation type="journal article" date="2016" name="Mol. Biol. Evol.">
        <title>Comparative Genomics of Early-Diverging Mushroom-Forming Fungi Provides Insights into the Origins of Lignocellulose Decay Capabilities.</title>
        <authorList>
            <person name="Nagy L.G."/>
            <person name="Riley R."/>
            <person name="Tritt A."/>
            <person name="Adam C."/>
            <person name="Daum C."/>
            <person name="Floudas D."/>
            <person name="Sun H."/>
            <person name="Yadav J.S."/>
            <person name="Pangilinan J."/>
            <person name="Larsson K.H."/>
            <person name="Matsuura K."/>
            <person name="Barry K."/>
            <person name="Labutti K."/>
            <person name="Kuo R."/>
            <person name="Ohm R.A."/>
            <person name="Bhattacharya S.S."/>
            <person name="Shirouzu T."/>
            <person name="Yoshinaga Y."/>
            <person name="Martin F.M."/>
            <person name="Grigoriev I.V."/>
            <person name="Hibbett D.S."/>
        </authorList>
    </citation>
    <scope>NUCLEOTIDE SEQUENCE [LARGE SCALE GENOMIC DNA]</scope>
    <source>
        <strain evidence="8 9">HHB12029</strain>
    </source>
</reference>
<sequence>MVLIIYGFPASTCTRTVAAVCKEIGLEYKLVLVPFPEVKSAENLARNPFGQVPTIDDDGFELFESRAICKYLAAKYGKHTTLIPTSQDLQEWAIFESAVNFEQHQFDEYARNIAIEKLFTPYVPQQPNEERLTKLFATLESKLEAYDKILSKRKWLAGENITLADLFHLPFAYMLETKVGSDVLQKRPNVARWWNELVGRPSWQAVKDGA</sequence>
<dbReference type="FunFam" id="1.20.1050.10:FF:000004">
    <property type="entry name" value="Glutathione S-transferase F2"/>
    <property type="match status" value="1"/>
</dbReference>
<evidence type="ECO:0000256" key="2">
    <source>
        <dbReference type="ARBA" id="ARBA00012452"/>
    </source>
</evidence>
<dbReference type="GO" id="GO:0005737">
    <property type="term" value="C:cytoplasm"/>
    <property type="evidence" value="ECO:0007669"/>
    <property type="project" value="TreeGrafter"/>
</dbReference>
<dbReference type="PROSITE" id="PS50404">
    <property type="entry name" value="GST_NTER"/>
    <property type="match status" value="1"/>
</dbReference>
<dbReference type="GO" id="GO:0006749">
    <property type="term" value="P:glutathione metabolic process"/>
    <property type="evidence" value="ECO:0007669"/>
    <property type="project" value="TreeGrafter"/>
</dbReference>
<dbReference type="SFLD" id="SFLDS00019">
    <property type="entry name" value="Glutathione_Transferase_(cytos"/>
    <property type="match status" value="1"/>
</dbReference>
<dbReference type="PROSITE" id="PS50405">
    <property type="entry name" value="GST_CTER"/>
    <property type="match status" value="1"/>
</dbReference>
<dbReference type="EMBL" id="KV426075">
    <property type="protein sequence ID" value="KZV89326.1"/>
    <property type="molecule type" value="Genomic_DNA"/>
</dbReference>
<dbReference type="AlphaFoldDB" id="A0A165FPL0"/>
<proteinExistence type="inferred from homology"/>
<name>A0A165FPL0_EXIGL</name>
<dbReference type="InParanoid" id="A0A165FPL0"/>
<comment type="similarity">
    <text evidence="1">Belongs to the GST superfamily. Phi family.</text>
</comment>
<evidence type="ECO:0000259" key="6">
    <source>
        <dbReference type="PROSITE" id="PS50404"/>
    </source>
</evidence>
<evidence type="ECO:0000313" key="8">
    <source>
        <dbReference type="EMBL" id="KZV89326.1"/>
    </source>
</evidence>
<dbReference type="InterPro" id="IPR004046">
    <property type="entry name" value="GST_C"/>
</dbReference>
<dbReference type="EC" id="2.5.1.18" evidence="2"/>
<evidence type="ECO:0000256" key="3">
    <source>
        <dbReference type="ARBA" id="ARBA00022679"/>
    </source>
</evidence>
<organism evidence="8 9">
    <name type="scientific">Exidia glandulosa HHB12029</name>
    <dbReference type="NCBI Taxonomy" id="1314781"/>
    <lineage>
        <taxon>Eukaryota</taxon>
        <taxon>Fungi</taxon>
        <taxon>Dikarya</taxon>
        <taxon>Basidiomycota</taxon>
        <taxon>Agaricomycotina</taxon>
        <taxon>Agaricomycetes</taxon>
        <taxon>Auriculariales</taxon>
        <taxon>Exidiaceae</taxon>
        <taxon>Exidia</taxon>
    </lineage>
</organism>
<feature type="domain" description="GST N-terminal" evidence="6">
    <location>
        <begin position="1"/>
        <end position="80"/>
    </location>
</feature>
<dbReference type="PANTHER" id="PTHR43900:SF3">
    <property type="entry name" value="GLUTATHIONE S-TRANSFERASE RHO"/>
    <property type="match status" value="1"/>
</dbReference>
<dbReference type="GO" id="GO:0004364">
    <property type="term" value="F:glutathione transferase activity"/>
    <property type="evidence" value="ECO:0007669"/>
    <property type="project" value="UniProtKB-EC"/>
</dbReference>
<keyword evidence="3 8" id="KW-0808">Transferase</keyword>
<dbReference type="GO" id="GO:0009636">
    <property type="term" value="P:response to toxic substance"/>
    <property type="evidence" value="ECO:0007669"/>
    <property type="project" value="UniProtKB-ARBA"/>
</dbReference>
<dbReference type="GO" id="GO:0043295">
    <property type="term" value="F:glutathione binding"/>
    <property type="evidence" value="ECO:0007669"/>
    <property type="project" value="TreeGrafter"/>
</dbReference>
<dbReference type="SUPFAM" id="SSF52833">
    <property type="entry name" value="Thioredoxin-like"/>
    <property type="match status" value="1"/>
</dbReference>
<dbReference type="InterPro" id="IPR040079">
    <property type="entry name" value="Glutathione_S-Trfase"/>
</dbReference>
<accession>A0A165FPL0</accession>
<dbReference type="Pfam" id="PF00043">
    <property type="entry name" value="GST_C"/>
    <property type="match status" value="1"/>
</dbReference>
<evidence type="ECO:0000256" key="4">
    <source>
        <dbReference type="ARBA" id="ARBA00047960"/>
    </source>
</evidence>
<dbReference type="FunFam" id="3.40.30.10:FF:000039">
    <property type="entry name" value="Glutathione S-transferase domain"/>
    <property type="match status" value="1"/>
</dbReference>
<evidence type="ECO:0000256" key="1">
    <source>
        <dbReference type="ARBA" id="ARBA00010128"/>
    </source>
</evidence>
<dbReference type="Proteomes" id="UP000077266">
    <property type="component" value="Unassembled WGS sequence"/>
</dbReference>
<evidence type="ECO:0000313" key="9">
    <source>
        <dbReference type="Proteomes" id="UP000077266"/>
    </source>
</evidence>
<dbReference type="OrthoDB" id="249703at2759"/>
<evidence type="ECO:0000256" key="5">
    <source>
        <dbReference type="ARBA" id="ARBA00053259"/>
    </source>
</evidence>
<comment type="catalytic activity">
    <reaction evidence="4">
        <text>RX + glutathione = an S-substituted glutathione + a halide anion + H(+)</text>
        <dbReference type="Rhea" id="RHEA:16437"/>
        <dbReference type="ChEBI" id="CHEBI:15378"/>
        <dbReference type="ChEBI" id="CHEBI:16042"/>
        <dbReference type="ChEBI" id="CHEBI:17792"/>
        <dbReference type="ChEBI" id="CHEBI:57925"/>
        <dbReference type="ChEBI" id="CHEBI:90779"/>
        <dbReference type="EC" id="2.5.1.18"/>
    </reaction>
</comment>
<dbReference type="InterPro" id="IPR036282">
    <property type="entry name" value="Glutathione-S-Trfase_C_sf"/>
</dbReference>
<dbReference type="Pfam" id="PF13417">
    <property type="entry name" value="GST_N_3"/>
    <property type="match status" value="1"/>
</dbReference>
<evidence type="ECO:0000259" key="7">
    <source>
        <dbReference type="PROSITE" id="PS50405"/>
    </source>
</evidence>
<dbReference type="InterPro" id="IPR004045">
    <property type="entry name" value="Glutathione_S-Trfase_N"/>
</dbReference>
<gene>
    <name evidence="8" type="ORF">EXIGLDRAFT_678097</name>
</gene>
<feature type="domain" description="GST C-terminal" evidence="7">
    <location>
        <begin position="88"/>
        <end position="210"/>
    </location>
</feature>
<dbReference type="STRING" id="1314781.A0A165FPL0"/>
<dbReference type="PANTHER" id="PTHR43900">
    <property type="entry name" value="GLUTATHIONE S-TRANSFERASE RHO"/>
    <property type="match status" value="1"/>
</dbReference>
<dbReference type="Gene3D" id="1.20.1050.10">
    <property type="match status" value="1"/>
</dbReference>